<dbReference type="EMBL" id="JAGTJS010000004">
    <property type="protein sequence ID" value="KAH7271502.1"/>
    <property type="molecule type" value="Genomic_DNA"/>
</dbReference>
<organism evidence="2 3">
    <name type="scientific">Fusarium solani</name>
    <name type="common">Filamentous fungus</name>
    <dbReference type="NCBI Taxonomy" id="169388"/>
    <lineage>
        <taxon>Eukaryota</taxon>
        <taxon>Fungi</taxon>
        <taxon>Dikarya</taxon>
        <taxon>Ascomycota</taxon>
        <taxon>Pezizomycotina</taxon>
        <taxon>Sordariomycetes</taxon>
        <taxon>Hypocreomycetidae</taxon>
        <taxon>Hypocreales</taxon>
        <taxon>Nectriaceae</taxon>
        <taxon>Fusarium</taxon>
        <taxon>Fusarium solani species complex</taxon>
    </lineage>
</organism>
<comment type="caution">
    <text evidence="2">The sequence shown here is derived from an EMBL/GenBank/DDBJ whole genome shotgun (WGS) entry which is preliminary data.</text>
</comment>
<evidence type="ECO:0000313" key="3">
    <source>
        <dbReference type="Proteomes" id="UP000736672"/>
    </source>
</evidence>
<evidence type="ECO:0000256" key="1">
    <source>
        <dbReference type="SAM" id="MobiDB-lite"/>
    </source>
</evidence>
<feature type="region of interest" description="Disordered" evidence="1">
    <location>
        <begin position="1"/>
        <end position="20"/>
    </location>
</feature>
<sequence>MPFLSGSSQTSYNPGGRQDDALENTVTCRFPARPTLHLQREAQISSDVSQTLLGPLHTRSVTTTPGIRRRNMDHLPQEIHNEIGALFADLSESWRPVPRSGPAARRHTLATISRPWQEAIERQTFRQLRLRSTDLDGFEKIVRGSRRRYLGTIFYTIVLPEYDTDARGRFEREPDRRANDEVFTKALSDLFGILKTWDDEIAGKEHPYCIRLEIEAIYSPSDDQNLNAGLRVPGRVTSLEPVEPGNEDGVAHRDLQDRRFQYSYLALLRPAELPIVTSLVAFTTRATKRPLAPKTAIDIAAKLPNLRKGSWFMSDTERRYPVLRRSQRHELANSIRGALPGAAGLRTLEVCMRQELLWNHAWHPADLTSADMTSDPLCGAIREATGGLKALTNLTITGCLDQSLFWPSPTAPLPEPFWQNLECLDLQFDMTTPSGGWYFKARAPAEHIDAPATLGSDALLPPGYGQSEEEDMAAALQYSDSENQRRSGDSMCLFRWVPDETTIVPLIEAFGRACAQMPALRIASLTTTIQVPLQVHQWRSVPVRSPWGVSYAAPRAEFSRQWQLDPAFRENIHQRRIFWDVKDWLPGSHLRRVMSEIGRDRYGDELVEKHVDFWAAVMKPRELARFRCSYW</sequence>
<name>A0A9P9KZL7_FUSSL</name>
<accession>A0A9P9KZL7</accession>
<keyword evidence="3" id="KW-1185">Reference proteome</keyword>
<proteinExistence type="predicted"/>
<reference evidence="2" key="1">
    <citation type="journal article" date="2021" name="Nat. Commun.">
        <title>Genetic determinants of endophytism in the Arabidopsis root mycobiome.</title>
        <authorList>
            <person name="Mesny F."/>
            <person name="Miyauchi S."/>
            <person name="Thiergart T."/>
            <person name="Pickel B."/>
            <person name="Atanasova L."/>
            <person name="Karlsson M."/>
            <person name="Huettel B."/>
            <person name="Barry K.W."/>
            <person name="Haridas S."/>
            <person name="Chen C."/>
            <person name="Bauer D."/>
            <person name="Andreopoulos W."/>
            <person name="Pangilinan J."/>
            <person name="LaButti K."/>
            <person name="Riley R."/>
            <person name="Lipzen A."/>
            <person name="Clum A."/>
            <person name="Drula E."/>
            <person name="Henrissat B."/>
            <person name="Kohler A."/>
            <person name="Grigoriev I.V."/>
            <person name="Martin F.M."/>
            <person name="Hacquard S."/>
        </authorList>
    </citation>
    <scope>NUCLEOTIDE SEQUENCE</scope>
    <source>
        <strain evidence="2">FSSC 5 MPI-SDFR-AT-0091</strain>
    </source>
</reference>
<dbReference type="Proteomes" id="UP000736672">
    <property type="component" value="Unassembled WGS sequence"/>
</dbReference>
<feature type="compositionally biased region" description="Polar residues" evidence="1">
    <location>
        <begin position="1"/>
        <end position="13"/>
    </location>
</feature>
<protein>
    <recommendedName>
        <fullName evidence="4">F-box domain-containing protein</fullName>
    </recommendedName>
</protein>
<dbReference type="AlphaFoldDB" id="A0A9P9KZL7"/>
<gene>
    <name evidence="2" type="ORF">B0J15DRAFT_509653</name>
</gene>
<evidence type="ECO:0008006" key="4">
    <source>
        <dbReference type="Google" id="ProtNLM"/>
    </source>
</evidence>
<dbReference type="OrthoDB" id="5333491at2759"/>
<evidence type="ECO:0000313" key="2">
    <source>
        <dbReference type="EMBL" id="KAH7271502.1"/>
    </source>
</evidence>